<feature type="domain" description="Peptidase S9 prolyl oligopeptidase catalytic" evidence="2">
    <location>
        <begin position="359"/>
        <end position="555"/>
    </location>
</feature>
<dbReference type="InterPro" id="IPR001375">
    <property type="entry name" value="Peptidase_S9_cat"/>
</dbReference>
<dbReference type="SUPFAM" id="SSF82171">
    <property type="entry name" value="DPP6 N-terminal domain-like"/>
    <property type="match status" value="1"/>
</dbReference>
<dbReference type="EMBL" id="BLAE01000042">
    <property type="protein sequence ID" value="GES13049.1"/>
    <property type="molecule type" value="Genomic_DNA"/>
</dbReference>
<dbReference type="Pfam" id="PF00326">
    <property type="entry name" value="Peptidase_S9"/>
    <property type="match status" value="1"/>
</dbReference>
<evidence type="ECO:0000313" key="3">
    <source>
        <dbReference type="EMBL" id="GES13049.1"/>
    </source>
</evidence>
<sequence>MAATARISFAFAGDASHAACLTGGDDGRLNVESWRFTPAGAERRALPTSQGESTWTQLLCRPDGGVVLTRPGPGFHRLVLATPSGERPLVTIPSPAVRLVASPGGQELALAFARTGDGDTAIWRVLDGDLEKVAELPGVVTGGHRLGACLLGLTHHHGDAPTPIELDLRSGSFQPMAGTSPGQHLLLSGRRLLLAGTVDGRLRLGHALPGEPPAFPGVLDTIEGLVAPMAAAGEDFALRVDRGTRSHLVVYTPGEERIRPVATPPGIIHNVSAWGPGGLRFPFSAPAQPGGIATVDPATGSWELSADGEGDWADAEVHEFAGPAGPIEAVVYGDWRRARHLVISLHGGPEAAAQLNFDPLPQRLAAAGIAVVAPNYRGSTGYGQEHQQALQGAWGGPDLDDIRHLGRLLAAEGRTLMLHGTSYGAFLGLLAAAADPWLWSRCVAVAPFVSGPSLYQEGSPAVQALIERLGGREVIDDALGPRDLTLLAPRITARLMVVHGRNDEVIPVGQSRLLRDCLLRAGRELDYVEPPTGGHDPTYGEQGPELIDRLVRFLLAP</sequence>
<dbReference type="PANTHER" id="PTHR42776:SF27">
    <property type="entry name" value="DIPEPTIDYL PEPTIDASE FAMILY MEMBER 6"/>
    <property type="match status" value="1"/>
</dbReference>
<evidence type="ECO:0000259" key="2">
    <source>
        <dbReference type="Pfam" id="PF00326"/>
    </source>
</evidence>
<keyword evidence="1" id="KW-0378">Hydrolase</keyword>
<comment type="caution">
    <text evidence="3">The sequence shown here is derived from an EMBL/GenBank/DDBJ whole genome shotgun (WGS) entry which is preliminary data.</text>
</comment>
<reference evidence="3 4" key="1">
    <citation type="submission" date="2019-10" db="EMBL/GenBank/DDBJ databases">
        <title>Whole genome shotgun sequence of Acrocarpospora macrocephala NBRC 16266.</title>
        <authorList>
            <person name="Ichikawa N."/>
            <person name="Kimura A."/>
            <person name="Kitahashi Y."/>
            <person name="Komaki H."/>
            <person name="Oguchi A."/>
        </authorList>
    </citation>
    <scope>NUCLEOTIDE SEQUENCE [LARGE SCALE GENOMIC DNA]</scope>
    <source>
        <strain evidence="3 4">NBRC 16266</strain>
    </source>
</reference>
<dbReference type="Gene3D" id="3.40.50.1820">
    <property type="entry name" value="alpha/beta hydrolase"/>
    <property type="match status" value="1"/>
</dbReference>
<dbReference type="GO" id="GO:0006508">
    <property type="term" value="P:proteolysis"/>
    <property type="evidence" value="ECO:0007669"/>
    <property type="project" value="InterPro"/>
</dbReference>
<keyword evidence="4" id="KW-1185">Reference proteome</keyword>
<accession>A0A5M3WYT6</accession>
<evidence type="ECO:0000256" key="1">
    <source>
        <dbReference type="ARBA" id="ARBA00022801"/>
    </source>
</evidence>
<name>A0A5M3WYT6_9ACTN</name>
<evidence type="ECO:0000313" key="4">
    <source>
        <dbReference type="Proteomes" id="UP000331127"/>
    </source>
</evidence>
<dbReference type="GO" id="GO:0004252">
    <property type="term" value="F:serine-type endopeptidase activity"/>
    <property type="evidence" value="ECO:0007669"/>
    <property type="project" value="TreeGrafter"/>
</dbReference>
<gene>
    <name evidence="3" type="ORF">Amac_066460</name>
</gene>
<dbReference type="RefSeq" id="WP_155358329.1">
    <property type="nucleotide sequence ID" value="NZ_BAAAHL010000044.1"/>
</dbReference>
<dbReference type="AlphaFoldDB" id="A0A5M3WYT6"/>
<protein>
    <recommendedName>
        <fullName evidence="2">Peptidase S9 prolyl oligopeptidase catalytic domain-containing protein</fullName>
    </recommendedName>
</protein>
<dbReference type="SUPFAM" id="SSF53474">
    <property type="entry name" value="alpha/beta-Hydrolases"/>
    <property type="match status" value="1"/>
</dbReference>
<dbReference type="Proteomes" id="UP000331127">
    <property type="component" value="Unassembled WGS sequence"/>
</dbReference>
<dbReference type="InterPro" id="IPR029058">
    <property type="entry name" value="AB_hydrolase_fold"/>
</dbReference>
<proteinExistence type="predicted"/>
<organism evidence="3 4">
    <name type="scientific">Acrocarpospora macrocephala</name>
    <dbReference type="NCBI Taxonomy" id="150177"/>
    <lineage>
        <taxon>Bacteria</taxon>
        <taxon>Bacillati</taxon>
        <taxon>Actinomycetota</taxon>
        <taxon>Actinomycetes</taxon>
        <taxon>Streptosporangiales</taxon>
        <taxon>Streptosporangiaceae</taxon>
        <taxon>Acrocarpospora</taxon>
    </lineage>
</organism>
<dbReference type="OrthoDB" id="262125at2"/>
<dbReference type="PANTHER" id="PTHR42776">
    <property type="entry name" value="SERINE PEPTIDASE S9 FAMILY MEMBER"/>
    <property type="match status" value="1"/>
</dbReference>